<dbReference type="Proteomes" id="UP000750711">
    <property type="component" value="Unassembled WGS sequence"/>
</dbReference>
<accession>A0A9P8LID2</accession>
<proteinExistence type="predicted"/>
<dbReference type="AlphaFoldDB" id="A0A9P8LID2"/>
<gene>
    <name evidence="1" type="ORF">GP486_000527</name>
</gene>
<name>A0A9P8LID2_9PEZI</name>
<evidence type="ECO:0000313" key="1">
    <source>
        <dbReference type="EMBL" id="KAH0566062.1"/>
    </source>
</evidence>
<evidence type="ECO:0000313" key="2">
    <source>
        <dbReference type="Proteomes" id="UP000750711"/>
    </source>
</evidence>
<dbReference type="EMBL" id="JAGHQM010000037">
    <property type="protein sequence ID" value="KAH0566062.1"/>
    <property type="molecule type" value="Genomic_DNA"/>
</dbReference>
<protein>
    <submittedName>
        <fullName evidence="1">Uncharacterized protein</fullName>
    </submittedName>
</protein>
<keyword evidence="2" id="KW-1185">Reference proteome</keyword>
<reference evidence="1" key="1">
    <citation type="submission" date="2021-03" db="EMBL/GenBank/DDBJ databases">
        <title>Comparative genomics and phylogenomic investigation of the class Geoglossomycetes provide insights into ecological specialization and systematics.</title>
        <authorList>
            <person name="Melie T."/>
            <person name="Pirro S."/>
            <person name="Miller A.N."/>
            <person name="Quandt A."/>
        </authorList>
    </citation>
    <scope>NUCLEOTIDE SEQUENCE</scope>
    <source>
        <strain evidence="1">CAQ_001_2017</strain>
    </source>
</reference>
<comment type="caution">
    <text evidence="1">The sequence shown here is derived from an EMBL/GenBank/DDBJ whole genome shotgun (WGS) entry which is preliminary data.</text>
</comment>
<organism evidence="1 2">
    <name type="scientific">Trichoglossum hirsutum</name>
    <dbReference type="NCBI Taxonomy" id="265104"/>
    <lineage>
        <taxon>Eukaryota</taxon>
        <taxon>Fungi</taxon>
        <taxon>Dikarya</taxon>
        <taxon>Ascomycota</taxon>
        <taxon>Pezizomycotina</taxon>
        <taxon>Geoglossomycetes</taxon>
        <taxon>Geoglossales</taxon>
        <taxon>Geoglossaceae</taxon>
        <taxon>Trichoglossum</taxon>
    </lineage>
</organism>
<sequence>MDQAGDPQPSLVAVDAEVGARFEIPLQRTTCCRQQERYGTRARVQQRHLCLLQAPAPQHTDNTTAKNARELGIVQSRTSNGPRTALHSDYVPDSAPILSESEPHLSIDDLPKSYFGARLINATFGMCGSKPACLLVIQADFMITISNSHYRFQEATIEADFQDGVSPTFSAPEVVHLAPTIKEYKITSLRAAYRGLGVTPGIAPHGGPIQAYYGTTNAATREGQKTIHGMRRGYPATGALWSITEDADSRSGIPRVCKVGVILTYAENRRFTMTVEVKATAKGGLPVKGSTKPIMFDPALYEIPFGLELEESNLVQLCSNSA</sequence>